<name>A0A895KQW3_9EUKA</name>
<dbReference type="InterPro" id="IPR042101">
    <property type="entry name" value="SRP54_N_sf"/>
</dbReference>
<evidence type="ECO:0000256" key="5">
    <source>
        <dbReference type="ARBA" id="ARBA00023170"/>
    </source>
</evidence>
<dbReference type="SUPFAM" id="SSF52540">
    <property type="entry name" value="P-loop containing nucleoside triphosphate hydrolases"/>
    <property type="match status" value="1"/>
</dbReference>
<reference evidence="9" key="1">
    <citation type="journal article" date="2021" name="Mol. Biol. Evol.">
        <title>Vestiges of the bacterial signal recognition particle-based protein targeting in mitochondria.</title>
        <authorList>
            <person name="Pyrih J."/>
            <person name="Panek T."/>
            <person name="Durante I.M."/>
            <person name="Raskova V."/>
            <person name="Cimrhanzlova K."/>
            <person name="Tsaousis A.D."/>
            <person name="Elias M."/>
            <person name="Lukes J."/>
        </authorList>
    </citation>
    <scope>NUCLEOTIDE SEQUENCE</scope>
    <source>
        <strain evidence="9">Colp-4b</strain>
    </source>
</reference>
<keyword evidence="3" id="KW-0342">GTP-binding</keyword>
<reference evidence="9" key="2">
    <citation type="submission" date="2021-02" db="EMBL/GenBank/DDBJ databases">
        <authorList>
            <person name="Tikhonenkov D.V."/>
            <person name="Mikhailov K.V."/>
            <person name="Keeling P.J."/>
        </authorList>
    </citation>
    <scope>NUCLEOTIDE SEQUENCE</scope>
    <source>
        <strain evidence="9">Colp-4b</strain>
    </source>
</reference>
<keyword evidence="5" id="KW-0675">Receptor</keyword>
<evidence type="ECO:0000259" key="8">
    <source>
        <dbReference type="PROSITE" id="PS00300"/>
    </source>
</evidence>
<comment type="similarity">
    <text evidence="1">Belongs to the GTP-binding SRP family.</text>
</comment>
<dbReference type="GO" id="GO:0005737">
    <property type="term" value="C:cytoplasm"/>
    <property type="evidence" value="ECO:0007669"/>
    <property type="project" value="UniProtKB-ARBA"/>
</dbReference>
<dbReference type="Pfam" id="PF00448">
    <property type="entry name" value="SRP54"/>
    <property type="match status" value="1"/>
</dbReference>
<dbReference type="Pfam" id="PF02881">
    <property type="entry name" value="SRP54_N"/>
    <property type="match status" value="1"/>
</dbReference>
<feature type="domain" description="SRP54-type proteins GTP-binding" evidence="8">
    <location>
        <begin position="364"/>
        <end position="377"/>
    </location>
</feature>
<dbReference type="GO" id="GO:0012505">
    <property type="term" value="C:endomembrane system"/>
    <property type="evidence" value="ECO:0007669"/>
    <property type="project" value="UniProtKB-SubCell"/>
</dbReference>
<feature type="compositionally biased region" description="Polar residues" evidence="7">
    <location>
        <begin position="37"/>
        <end position="54"/>
    </location>
</feature>
<evidence type="ECO:0000256" key="7">
    <source>
        <dbReference type="SAM" id="MobiDB-lite"/>
    </source>
</evidence>
<dbReference type="SMART" id="SM00962">
    <property type="entry name" value="SRP54"/>
    <property type="match status" value="1"/>
</dbReference>
<accession>A0A895KQW3</accession>
<dbReference type="GO" id="GO:0005047">
    <property type="term" value="F:signal recognition particle binding"/>
    <property type="evidence" value="ECO:0007669"/>
    <property type="project" value="TreeGrafter"/>
</dbReference>
<feature type="region of interest" description="Disordered" evidence="7">
    <location>
        <begin position="31"/>
        <end position="54"/>
    </location>
</feature>
<dbReference type="GO" id="GO:0005525">
    <property type="term" value="F:GTP binding"/>
    <property type="evidence" value="ECO:0007669"/>
    <property type="project" value="UniProtKB-KW"/>
</dbReference>
<evidence type="ECO:0000256" key="6">
    <source>
        <dbReference type="ARBA" id="ARBA00029433"/>
    </source>
</evidence>
<dbReference type="GO" id="GO:0006614">
    <property type="term" value="P:SRP-dependent cotranslational protein targeting to membrane"/>
    <property type="evidence" value="ECO:0007669"/>
    <property type="project" value="InterPro"/>
</dbReference>
<organism evidence="9">
    <name type="scientific">Eukaryota sp</name>
    <dbReference type="NCBI Taxonomy" id="1928008"/>
    <lineage>
        <taxon>Eukaryota</taxon>
    </lineage>
</organism>
<sequence length="394" mass="42228">MLVVGSRHIRRGMRWSALGGPSQHALHAQQRLAHARTSTSSSDKPTLSFSLNSPRPYSAGASGFLGALKKTQERFTSALTQLTQGGVNDSVLKQVEQTLVAADVGVETATYLVGRVKSSCNSKSTMEDIQKVLKAEVEQVFKSVLPMQKVGWALLGENMDGPNQNDKPKRRGRVPKKPQVLFVMGPNGVGKTTTIAKLCHRYSHILNAKGSEGSEKKVVLAAGDTFRAAAVEQLQVWGDRLDVMTVTADDMPSPQTIDVFRKAVDVAKSENASLLVCDTAGVLPSNTKKMKELGELRDKSGKIKPGAPDGVWIVIDATMGNHTSLEYVQSFAKQTKATGVVLTKLDSSSKGGVAIGICHTVGLPILYVGVGEDIAHLEPFDHGAFIESLLSTDQ</sequence>
<dbReference type="InterPro" id="IPR027417">
    <property type="entry name" value="P-loop_NTPase"/>
</dbReference>
<dbReference type="SUPFAM" id="SSF47364">
    <property type="entry name" value="Domain of the SRP/SRP receptor G-proteins"/>
    <property type="match status" value="1"/>
</dbReference>
<dbReference type="PROSITE" id="PS00300">
    <property type="entry name" value="SRP54"/>
    <property type="match status" value="1"/>
</dbReference>
<dbReference type="Gene3D" id="3.40.50.300">
    <property type="entry name" value="P-loop containing nucleotide triphosphate hydrolases"/>
    <property type="match status" value="1"/>
</dbReference>
<evidence type="ECO:0000256" key="1">
    <source>
        <dbReference type="ARBA" id="ARBA00008531"/>
    </source>
</evidence>
<proteinExistence type="evidence at transcript level"/>
<dbReference type="InterPro" id="IPR013822">
    <property type="entry name" value="Signal_recog_particl_SRP54_hlx"/>
</dbReference>
<dbReference type="SMART" id="SM00963">
    <property type="entry name" value="SRP54_N"/>
    <property type="match status" value="1"/>
</dbReference>
<evidence type="ECO:0000313" key="9">
    <source>
        <dbReference type="EMBL" id="QRZ58768.1"/>
    </source>
</evidence>
<evidence type="ECO:0000256" key="4">
    <source>
        <dbReference type="ARBA" id="ARBA00023136"/>
    </source>
</evidence>
<dbReference type="EMBL" id="MW648151">
    <property type="protein sequence ID" value="QRZ58768.1"/>
    <property type="molecule type" value="mRNA"/>
</dbReference>
<keyword evidence="2" id="KW-0547">Nucleotide-binding</keyword>
<dbReference type="InterPro" id="IPR036225">
    <property type="entry name" value="SRP/SRP_N"/>
</dbReference>
<dbReference type="InterPro" id="IPR000897">
    <property type="entry name" value="SRP54_GTPase_dom"/>
</dbReference>
<evidence type="ECO:0000256" key="3">
    <source>
        <dbReference type="ARBA" id="ARBA00023134"/>
    </source>
</evidence>
<keyword evidence="4" id="KW-0472">Membrane</keyword>
<comment type="subcellular location">
    <subcellularLocation>
        <location evidence="6">Endomembrane system</location>
        <topology evidence="6">Peripheral membrane protein</topology>
        <orientation evidence="6">Cytoplasmic side</orientation>
    </subcellularLocation>
</comment>
<evidence type="ECO:0000256" key="2">
    <source>
        <dbReference type="ARBA" id="ARBA00022741"/>
    </source>
</evidence>
<dbReference type="GO" id="GO:0003924">
    <property type="term" value="F:GTPase activity"/>
    <property type="evidence" value="ECO:0007669"/>
    <property type="project" value="TreeGrafter"/>
</dbReference>
<dbReference type="GO" id="GO:0005886">
    <property type="term" value="C:plasma membrane"/>
    <property type="evidence" value="ECO:0007669"/>
    <property type="project" value="TreeGrafter"/>
</dbReference>
<dbReference type="InterPro" id="IPR003593">
    <property type="entry name" value="AAA+_ATPase"/>
</dbReference>
<gene>
    <name evidence="9" type="primary">mtFtsY</name>
</gene>
<dbReference type="Gene3D" id="1.20.120.140">
    <property type="entry name" value="Signal recognition particle SRP54, nucleotide-binding domain"/>
    <property type="match status" value="1"/>
</dbReference>
<dbReference type="SMART" id="SM00382">
    <property type="entry name" value="AAA"/>
    <property type="match status" value="1"/>
</dbReference>
<feature type="region of interest" description="Disordered" evidence="7">
    <location>
        <begin position="157"/>
        <end position="176"/>
    </location>
</feature>
<dbReference type="PANTHER" id="PTHR43134:SF1">
    <property type="entry name" value="SIGNAL RECOGNITION PARTICLE RECEPTOR SUBUNIT ALPHA"/>
    <property type="match status" value="1"/>
</dbReference>
<protein>
    <submittedName>
        <fullName evidence="9">Mitochondrial FtsY</fullName>
    </submittedName>
</protein>
<dbReference type="AlphaFoldDB" id="A0A895KQW3"/>
<dbReference type="PANTHER" id="PTHR43134">
    <property type="entry name" value="SIGNAL RECOGNITION PARTICLE RECEPTOR SUBUNIT ALPHA"/>
    <property type="match status" value="1"/>
</dbReference>